<dbReference type="InterPro" id="IPR007498">
    <property type="entry name" value="PqiA-like"/>
</dbReference>
<dbReference type="EMBL" id="PJRP01000023">
    <property type="protein sequence ID" value="PLP96719.1"/>
    <property type="molecule type" value="Genomic_DNA"/>
</dbReference>
<keyword evidence="1" id="KW-0812">Transmembrane</keyword>
<feature type="transmembrane region" description="Helical" evidence="1">
    <location>
        <begin position="58"/>
        <end position="79"/>
    </location>
</feature>
<name>A0A2N5C3B6_9BURK</name>
<organism evidence="2 3">
    <name type="scientific">Cupriavidus pauculus</name>
    <dbReference type="NCBI Taxonomy" id="82633"/>
    <lineage>
        <taxon>Bacteria</taxon>
        <taxon>Pseudomonadati</taxon>
        <taxon>Pseudomonadota</taxon>
        <taxon>Betaproteobacteria</taxon>
        <taxon>Burkholderiales</taxon>
        <taxon>Burkholderiaceae</taxon>
        <taxon>Cupriavidus</taxon>
    </lineage>
</organism>
<dbReference type="Pfam" id="PF04403">
    <property type="entry name" value="PqiA"/>
    <property type="match status" value="1"/>
</dbReference>
<proteinExistence type="predicted"/>
<dbReference type="OrthoDB" id="9807787at2"/>
<keyword evidence="1" id="KW-1133">Transmembrane helix</keyword>
<evidence type="ECO:0000313" key="3">
    <source>
        <dbReference type="Proteomes" id="UP000234341"/>
    </source>
</evidence>
<feature type="transmembrane region" description="Helical" evidence="1">
    <location>
        <begin position="152"/>
        <end position="171"/>
    </location>
</feature>
<comment type="caution">
    <text evidence="2">The sequence shown here is derived from an EMBL/GenBank/DDBJ whole genome shotgun (WGS) entry which is preliminary data.</text>
</comment>
<protein>
    <submittedName>
        <fullName evidence="2">Paraquat-inducible protein A</fullName>
    </submittedName>
</protein>
<gene>
    <name evidence="2" type="ORF">CYJ10_30490</name>
</gene>
<evidence type="ECO:0000313" key="2">
    <source>
        <dbReference type="EMBL" id="PLP96719.1"/>
    </source>
</evidence>
<feature type="transmembrane region" description="Helical" evidence="1">
    <location>
        <begin position="183"/>
        <end position="201"/>
    </location>
</feature>
<keyword evidence="1" id="KW-0472">Membrane</keyword>
<accession>A0A2N5C3B6</accession>
<dbReference type="AlphaFoldDB" id="A0A2N5C3B6"/>
<dbReference type="Proteomes" id="UP000234341">
    <property type="component" value="Unassembled WGS sequence"/>
</dbReference>
<reference evidence="2 3" key="1">
    <citation type="submission" date="2017-12" db="EMBL/GenBank/DDBJ databases">
        <title>Genome sequence of the active heterotrophic nitrifier-denitrifier, Cupriavidus pauculus UM1.</title>
        <authorList>
            <person name="Putonti C."/>
            <person name="Castignetti D."/>
        </authorList>
    </citation>
    <scope>NUCLEOTIDE SEQUENCE [LARGE SCALE GENOMIC DNA]</scope>
    <source>
        <strain evidence="2 3">UM1</strain>
    </source>
</reference>
<evidence type="ECO:0000256" key="1">
    <source>
        <dbReference type="SAM" id="Phobius"/>
    </source>
</evidence>
<sequence>MTYDRQLLPRPAEDLRNMIACRHCDAIHQCPPVSGRDHACCLRCGTKLYRGFRHRHRYIVPLVLAALVVLLVSIVFPIAHINLRGAHTETTIWGVIEVLCTEPQLLPIAALIVVTIVVFPLAELLLVLYLLVQVSLRRKPRDHTSVIKHIRLCRSWGMLDVLVISVLVMLVKLSTFAHVSPDIAFWSYVLLMILLAASVAFDPQELWDYLQEE</sequence>
<feature type="transmembrane region" description="Helical" evidence="1">
    <location>
        <begin position="108"/>
        <end position="132"/>
    </location>
</feature>